<dbReference type="GO" id="GO:0016836">
    <property type="term" value="F:hydro-lyase activity"/>
    <property type="evidence" value="ECO:0007669"/>
    <property type="project" value="InterPro"/>
</dbReference>
<dbReference type="Gene3D" id="3.20.130.10">
    <property type="entry name" value="Fe-S hydro-lyase, tartrate dehydratase beta-type, catalytic domain"/>
    <property type="match status" value="1"/>
</dbReference>
<protein>
    <submittedName>
        <fullName evidence="4">Fe-S-containing hydro-lyase</fullName>
    </submittedName>
</protein>
<dbReference type="EMBL" id="QRUP01000031">
    <property type="protein sequence ID" value="RGR67624.1"/>
    <property type="molecule type" value="Genomic_DNA"/>
</dbReference>
<dbReference type="SUPFAM" id="SSF117457">
    <property type="entry name" value="FumA C-terminal domain-like"/>
    <property type="match status" value="1"/>
</dbReference>
<keyword evidence="2 4" id="KW-0456">Lyase</keyword>
<dbReference type="PANTHER" id="PTHR43351">
    <property type="entry name" value="L(+)-TARTRATE DEHYDRATASE SUBUNIT BETA"/>
    <property type="match status" value="1"/>
</dbReference>
<dbReference type="NCBIfam" id="NF005310">
    <property type="entry name" value="PRK06842.1"/>
    <property type="match status" value="1"/>
</dbReference>
<evidence type="ECO:0000256" key="1">
    <source>
        <dbReference type="ARBA" id="ARBA00008876"/>
    </source>
</evidence>
<name>A0A412FHJ7_9FIRM</name>
<feature type="domain" description="Fe-S hydro-lyase tartrate dehydratase beta-type catalytic" evidence="3">
    <location>
        <begin position="7"/>
        <end position="174"/>
    </location>
</feature>
<dbReference type="NCBIfam" id="TIGR00723">
    <property type="entry name" value="ttdB_fumA_fumB"/>
    <property type="match status" value="1"/>
</dbReference>
<dbReference type="RefSeq" id="WP_117896193.1">
    <property type="nucleotide sequence ID" value="NZ_CABJCV010000031.1"/>
</dbReference>
<dbReference type="InterPro" id="IPR036660">
    <property type="entry name" value="Fe-S_hydroAse_TtdB_cat_sf"/>
</dbReference>
<dbReference type="InterPro" id="IPR004647">
    <property type="entry name" value="Fe-S_hydro-lyase_TtdB-typ_cat"/>
</dbReference>
<organism evidence="4 5">
    <name type="scientific">Holdemania filiformis</name>
    <dbReference type="NCBI Taxonomy" id="61171"/>
    <lineage>
        <taxon>Bacteria</taxon>
        <taxon>Bacillati</taxon>
        <taxon>Bacillota</taxon>
        <taxon>Erysipelotrichia</taxon>
        <taxon>Erysipelotrichales</taxon>
        <taxon>Erysipelotrichaceae</taxon>
        <taxon>Holdemania</taxon>
    </lineage>
</organism>
<reference evidence="4 5" key="1">
    <citation type="submission" date="2018-08" db="EMBL/GenBank/DDBJ databases">
        <title>A genome reference for cultivated species of the human gut microbiota.</title>
        <authorList>
            <person name="Zou Y."/>
            <person name="Xue W."/>
            <person name="Luo G."/>
        </authorList>
    </citation>
    <scope>NUCLEOTIDE SEQUENCE [LARGE SCALE GENOMIC DNA]</scope>
    <source>
        <strain evidence="4 5">AF24-29</strain>
    </source>
</reference>
<sequence>MKKIQLPLTMEDRRSLRAGEQVLLSGVIYTARDAAHKRMKELLDAGAPLPFDLKDQMIYYVGPTQTPPGMIFGSAGPTTATRMDVYTPQLLDLGLAGMIGKGKRSDAVKQAIIRNQAVYFAAVGGAGALLGLRVKKAETIAFEDLQSEAIRRLEVEDFPVFVCFDSQGNDLYAEDFE</sequence>
<evidence type="ECO:0000313" key="5">
    <source>
        <dbReference type="Proteomes" id="UP000284178"/>
    </source>
</evidence>
<proteinExistence type="inferred from homology"/>
<gene>
    <name evidence="4" type="ORF">DWY25_16680</name>
</gene>
<dbReference type="Pfam" id="PF05683">
    <property type="entry name" value="Fumerase_C"/>
    <property type="match status" value="1"/>
</dbReference>
<dbReference type="Proteomes" id="UP000284178">
    <property type="component" value="Unassembled WGS sequence"/>
</dbReference>
<evidence type="ECO:0000259" key="3">
    <source>
        <dbReference type="Pfam" id="PF05683"/>
    </source>
</evidence>
<dbReference type="AlphaFoldDB" id="A0A412FHJ7"/>
<keyword evidence="5" id="KW-1185">Reference proteome</keyword>
<dbReference type="PANTHER" id="PTHR43351:SF2">
    <property type="entry name" value="L(+)-TARTRATE DEHYDRATASE SUBUNIT BETA-RELATED"/>
    <property type="match status" value="1"/>
</dbReference>
<dbReference type="GeneID" id="83017031"/>
<accession>A0A412FHJ7</accession>
<evidence type="ECO:0000256" key="2">
    <source>
        <dbReference type="ARBA" id="ARBA00023239"/>
    </source>
</evidence>
<comment type="caution">
    <text evidence="4">The sequence shown here is derived from an EMBL/GenBank/DDBJ whole genome shotgun (WGS) entry which is preliminary data.</text>
</comment>
<comment type="similarity">
    <text evidence="1">Belongs to the class-I fumarase family.</text>
</comment>
<evidence type="ECO:0000313" key="4">
    <source>
        <dbReference type="EMBL" id="RGR67624.1"/>
    </source>
</evidence>